<evidence type="ECO:0000256" key="1">
    <source>
        <dbReference type="ARBA" id="ARBA00004123"/>
    </source>
</evidence>
<dbReference type="STRING" id="1328760.A0A164ZQ00"/>
<feature type="domain" description="Importin N-terminal" evidence="5">
    <location>
        <begin position="23"/>
        <end position="100"/>
    </location>
</feature>
<dbReference type="Pfam" id="PF03810">
    <property type="entry name" value="IBN_N"/>
    <property type="match status" value="1"/>
</dbReference>
<reference evidence="6 7" key="1">
    <citation type="journal article" date="2016" name="Fungal Biol.">
        <title>The genome of Xylona heveae provides a window into fungal endophytism.</title>
        <authorList>
            <person name="Gazis R."/>
            <person name="Kuo A."/>
            <person name="Riley R."/>
            <person name="LaButti K."/>
            <person name="Lipzen A."/>
            <person name="Lin J."/>
            <person name="Amirebrahimi M."/>
            <person name="Hesse C.N."/>
            <person name="Spatafora J.W."/>
            <person name="Henrissat B."/>
            <person name="Hainaut M."/>
            <person name="Grigoriev I.V."/>
            <person name="Hibbett D.S."/>
        </authorList>
    </citation>
    <scope>NUCLEOTIDE SEQUENCE [LARGE SCALE GENOMIC DNA]</scope>
    <source>
        <strain evidence="6 7">TC161</strain>
    </source>
</reference>
<dbReference type="GO" id="GO:0005635">
    <property type="term" value="C:nuclear envelope"/>
    <property type="evidence" value="ECO:0007669"/>
    <property type="project" value="TreeGrafter"/>
</dbReference>
<name>A0A164ZQ00_XYLHT</name>
<dbReference type="EMBL" id="KV407466">
    <property type="protein sequence ID" value="KZF19359.1"/>
    <property type="molecule type" value="Genomic_DNA"/>
</dbReference>
<keyword evidence="3" id="KW-0653">Protein transport</keyword>
<protein>
    <submittedName>
        <fullName evidence="6">Importin beta-5 subunit</fullName>
    </submittedName>
</protein>
<evidence type="ECO:0000313" key="7">
    <source>
        <dbReference type="Proteomes" id="UP000076632"/>
    </source>
</evidence>
<dbReference type="InParanoid" id="A0A164ZQ00"/>
<dbReference type="OMA" id="NPDQYTI"/>
<dbReference type="PANTHER" id="PTHR10997:SF9">
    <property type="entry name" value="IMPORTIN-9"/>
    <property type="match status" value="1"/>
</dbReference>
<dbReference type="InterPro" id="IPR001494">
    <property type="entry name" value="Importin-beta_N"/>
</dbReference>
<dbReference type="FunCoup" id="A0A164ZQ00">
    <property type="interactions" value="1049"/>
</dbReference>
<evidence type="ECO:0000256" key="4">
    <source>
        <dbReference type="ARBA" id="ARBA00023242"/>
    </source>
</evidence>
<dbReference type="FunFam" id="1.25.10.10:FF:000373">
    <property type="entry name" value="Importin beta-5 subunit, putative"/>
    <property type="match status" value="1"/>
</dbReference>
<dbReference type="Proteomes" id="UP000076632">
    <property type="component" value="Unassembled WGS sequence"/>
</dbReference>
<organism evidence="6 7">
    <name type="scientific">Xylona heveae (strain CBS 132557 / TC161)</name>
    <dbReference type="NCBI Taxonomy" id="1328760"/>
    <lineage>
        <taxon>Eukaryota</taxon>
        <taxon>Fungi</taxon>
        <taxon>Dikarya</taxon>
        <taxon>Ascomycota</taxon>
        <taxon>Pezizomycotina</taxon>
        <taxon>Xylonomycetes</taxon>
        <taxon>Xylonales</taxon>
        <taxon>Xylonaceae</taxon>
        <taxon>Xylona</taxon>
    </lineage>
</organism>
<dbReference type="Gene3D" id="1.25.10.10">
    <property type="entry name" value="Leucine-rich Repeat Variant"/>
    <property type="match status" value="1"/>
</dbReference>
<gene>
    <name evidence="6" type="ORF">L228DRAFT_224538</name>
</gene>
<dbReference type="InterPro" id="IPR016024">
    <property type="entry name" value="ARM-type_fold"/>
</dbReference>
<dbReference type="RefSeq" id="XP_018184914.1">
    <property type="nucleotide sequence ID" value="XM_018330350.1"/>
</dbReference>
<evidence type="ECO:0000313" key="6">
    <source>
        <dbReference type="EMBL" id="KZF19359.1"/>
    </source>
</evidence>
<accession>A0A164ZQ00</accession>
<evidence type="ECO:0000256" key="3">
    <source>
        <dbReference type="ARBA" id="ARBA00022927"/>
    </source>
</evidence>
<dbReference type="InterPro" id="IPR056840">
    <property type="entry name" value="HEAT_IPO9_central"/>
</dbReference>
<dbReference type="SUPFAM" id="SSF48371">
    <property type="entry name" value="ARM repeat"/>
    <property type="match status" value="1"/>
</dbReference>
<dbReference type="AlphaFoldDB" id="A0A164ZQ00"/>
<dbReference type="InterPro" id="IPR011989">
    <property type="entry name" value="ARM-like"/>
</dbReference>
<dbReference type="PROSITE" id="PS50166">
    <property type="entry name" value="IMPORTIN_B_NT"/>
    <property type="match status" value="1"/>
</dbReference>
<dbReference type="GO" id="GO:0031267">
    <property type="term" value="F:small GTPase binding"/>
    <property type="evidence" value="ECO:0007669"/>
    <property type="project" value="InterPro"/>
</dbReference>
<dbReference type="OrthoDB" id="431626at2759"/>
<dbReference type="GO" id="GO:0005829">
    <property type="term" value="C:cytosol"/>
    <property type="evidence" value="ECO:0007669"/>
    <property type="project" value="TreeGrafter"/>
</dbReference>
<dbReference type="Pfam" id="PF25018">
    <property type="entry name" value="HEAT_IPO9_c"/>
    <property type="match status" value="1"/>
</dbReference>
<sequence>MEQQLLNLLAETQLPAEAPRKQAEFQLEQLYPSEAFPKALVSVASHTSVPLNLRQSALLTLKTFVTSSWSPIFEEFKGLILISDANKQHLRTALLELATSEDSDRKVKTAASYVVSKIASADFPDQWPDLLPRLLALIPVSTDSQLHGALRVLADLVEDGLNEDQFFAVARDLVQVIFDVASNDSRKTILRAMAVSIFRSSFDMLEMVMEDHKAEVKAFAEEALHAWSPFFLDIMRKPLPTMPSEEEEHKEDGTQAEWRGLIALKLQVVKTFMKIRTLFPGLLSPQSPVVFSVTWQELSSLQAPYHEMYIENERQGRLEDADGLPYTLDFLVLEELDFMQACLRAPPVRQELETQLQNHSATQEGSWLVEVMKLAVAYAQITTEEEGLWDIDVNVFLSEETSVTANYTPRTACGDLIIKLGEWLKSLAIEGLLAYTRTLFQSTAGWKLKEAALYILNQLLGDFSDVEQKINPELAHGYTEFVKFAMRQEDFFLRARGFLVAGSLTRTGGETLHQVAAGFMEESLRAISDDSAEVVQVSCIRALQDYLQSLPASITQPMQGPIASAISNFLASKDLDDFAESDDLMVTLVETLRDVIMLDTRICVAQGSTALELLFTIASHGANNFQLTMLVNETFEDIAGAMSALGREAYTGLCEKVLPSLTGAFDVGNLTEESALTNLAAELLAILAEHGPEPLPQGFVGTVMPKLNRLLISSDDAELLRPATDAVQHMIDHDPKQFFEWQDPESGKLGLEVALVIVDRLLNPSVDDNAAAEVGGLAAELVEKAGADKLGPYLPQLLQAVTVRLSTATQAQFIQSLILVFARLSLVSAKDVVDFLAQLQVGSGSGLQIVMSKWLENSVNFAGYDEIRQNVIALSRLYSLNDHRLSQTMVQGDLIIPKSDRIMTRSKARLNPDQYTVVSVPLKILKLLVEELSSASGNTPRAIDPALAAELAEEGSDDGDWEDVPNALDLSSMATRQDLMAYADSPSFRQRDDETQAYLLAFFQEEASKPGFQEMFGALTTEEQEKLRTLGGQ</sequence>
<keyword evidence="7" id="KW-1185">Reference proteome</keyword>
<dbReference type="PANTHER" id="PTHR10997">
    <property type="entry name" value="IMPORTIN-7, 8, 11"/>
    <property type="match status" value="1"/>
</dbReference>
<keyword evidence="2" id="KW-0813">Transport</keyword>
<dbReference type="SMART" id="SM00913">
    <property type="entry name" value="IBN_N"/>
    <property type="match status" value="1"/>
</dbReference>
<evidence type="ECO:0000256" key="2">
    <source>
        <dbReference type="ARBA" id="ARBA00022448"/>
    </source>
</evidence>
<dbReference type="GO" id="GO:0006606">
    <property type="term" value="P:protein import into nucleus"/>
    <property type="evidence" value="ECO:0007669"/>
    <property type="project" value="TreeGrafter"/>
</dbReference>
<proteinExistence type="predicted"/>
<dbReference type="GeneID" id="28895487"/>
<keyword evidence="4" id="KW-0539">Nucleus</keyword>
<evidence type="ECO:0000259" key="5">
    <source>
        <dbReference type="PROSITE" id="PS50166"/>
    </source>
</evidence>
<comment type="subcellular location">
    <subcellularLocation>
        <location evidence="1">Nucleus</location>
    </subcellularLocation>
</comment>